<protein>
    <submittedName>
        <fullName evidence="1">Uncharacterized protein</fullName>
    </submittedName>
</protein>
<keyword evidence="2" id="KW-1185">Reference proteome</keyword>
<evidence type="ECO:0000313" key="2">
    <source>
        <dbReference type="Proteomes" id="UP001054945"/>
    </source>
</evidence>
<proteinExistence type="predicted"/>
<dbReference type="AlphaFoldDB" id="A0AAV4MYH4"/>
<sequence>MGEFIIRFIIEIYINISQIRKGIILFTTLPGRYFSKAGDSSGSQTNLEWKTDKKVEWGWTLLNEEILTSKRECLGSSGNGIRQIVGHDGKNSWLWLCHFTRWSEIYFVPDLFTNLKSDGSKHYCIKSFKRDSGMSLAYIKERTKLQIFSLDAEN</sequence>
<dbReference type="Proteomes" id="UP001054945">
    <property type="component" value="Unassembled WGS sequence"/>
</dbReference>
<reference evidence="1 2" key="1">
    <citation type="submission" date="2021-06" db="EMBL/GenBank/DDBJ databases">
        <title>Caerostris extrusa draft genome.</title>
        <authorList>
            <person name="Kono N."/>
            <person name="Arakawa K."/>
        </authorList>
    </citation>
    <scope>NUCLEOTIDE SEQUENCE [LARGE SCALE GENOMIC DNA]</scope>
</reference>
<name>A0AAV4MYH4_CAEEX</name>
<comment type="caution">
    <text evidence="1">The sequence shown here is derived from an EMBL/GenBank/DDBJ whole genome shotgun (WGS) entry which is preliminary data.</text>
</comment>
<dbReference type="EMBL" id="BPLR01002739">
    <property type="protein sequence ID" value="GIX77318.1"/>
    <property type="molecule type" value="Genomic_DNA"/>
</dbReference>
<evidence type="ECO:0000313" key="1">
    <source>
        <dbReference type="EMBL" id="GIX77318.1"/>
    </source>
</evidence>
<accession>A0AAV4MYH4</accession>
<organism evidence="1 2">
    <name type="scientific">Caerostris extrusa</name>
    <name type="common">Bark spider</name>
    <name type="synonym">Caerostris bankana</name>
    <dbReference type="NCBI Taxonomy" id="172846"/>
    <lineage>
        <taxon>Eukaryota</taxon>
        <taxon>Metazoa</taxon>
        <taxon>Ecdysozoa</taxon>
        <taxon>Arthropoda</taxon>
        <taxon>Chelicerata</taxon>
        <taxon>Arachnida</taxon>
        <taxon>Araneae</taxon>
        <taxon>Araneomorphae</taxon>
        <taxon>Entelegynae</taxon>
        <taxon>Araneoidea</taxon>
        <taxon>Araneidae</taxon>
        <taxon>Caerostris</taxon>
    </lineage>
</organism>
<gene>
    <name evidence="1" type="ORF">CEXT_624141</name>
</gene>